<dbReference type="PROSITE" id="PS50181">
    <property type="entry name" value="FBOX"/>
    <property type="match status" value="1"/>
</dbReference>
<comment type="caution">
    <text evidence="3">The sequence shown here is derived from an EMBL/GenBank/DDBJ whole genome shotgun (WGS) entry which is preliminary data.</text>
</comment>
<dbReference type="SUPFAM" id="SSF52047">
    <property type="entry name" value="RNI-like"/>
    <property type="match status" value="1"/>
</dbReference>
<evidence type="ECO:0000256" key="1">
    <source>
        <dbReference type="SAM" id="MobiDB-lite"/>
    </source>
</evidence>
<gene>
    <name evidence="3" type="ORF">H072_4600</name>
</gene>
<evidence type="ECO:0000313" key="3">
    <source>
        <dbReference type="EMBL" id="EPS41468.1"/>
    </source>
</evidence>
<dbReference type="Proteomes" id="UP000015100">
    <property type="component" value="Unassembled WGS sequence"/>
</dbReference>
<keyword evidence="4" id="KW-1185">Reference proteome</keyword>
<dbReference type="Pfam" id="PF12937">
    <property type="entry name" value="F-box-like"/>
    <property type="match status" value="1"/>
</dbReference>
<dbReference type="HOGENOM" id="CLU_043545_0_0_1"/>
<reference evidence="4" key="2">
    <citation type="submission" date="2013-04" db="EMBL/GenBank/DDBJ databases">
        <title>Genomic mechanisms accounting for the adaptation to parasitism in nematode-trapping fungi.</title>
        <authorList>
            <person name="Ahren D.G."/>
        </authorList>
    </citation>
    <scope>NUCLEOTIDE SEQUENCE [LARGE SCALE GENOMIC DNA]</scope>
    <source>
        <strain evidence="4">CBS 200.50</strain>
    </source>
</reference>
<protein>
    <recommendedName>
        <fullName evidence="2">F-box domain-containing protein</fullName>
    </recommendedName>
</protein>
<evidence type="ECO:0000259" key="2">
    <source>
        <dbReference type="PROSITE" id="PS50181"/>
    </source>
</evidence>
<accession>S8BPT9</accession>
<dbReference type="Gene3D" id="3.80.10.10">
    <property type="entry name" value="Ribonuclease Inhibitor"/>
    <property type="match status" value="1"/>
</dbReference>
<proteinExistence type="predicted"/>
<dbReference type="InterPro" id="IPR001810">
    <property type="entry name" value="F-box_dom"/>
</dbReference>
<dbReference type="OrthoDB" id="5368272at2759"/>
<dbReference type="EMBL" id="AQGS01000239">
    <property type="protein sequence ID" value="EPS41468.1"/>
    <property type="molecule type" value="Genomic_DNA"/>
</dbReference>
<evidence type="ECO:0000313" key="4">
    <source>
        <dbReference type="Proteomes" id="UP000015100"/>
    </source>
</evidence>
<name>S8BPT9_DACHA</name>
<dbReference type="InterPro" id="IPR032675">
    <property type="entry name" value="LRR_dom_sf"/>
</dbReference>
<sequence length="447" mass="51580">MANITALPFELLFDIFHRLDQHDLARCKRTCKSFNETAQQIPLPSLTLKLHLNQHAWKFARYLLFKPEACDQLKELRVKWGVNTLSSSSYNISVRRWIWSKREIRRFRQLSDSPESPASRLTPDTFKTIVLGIDAEALVPFILCFAKNLEYLKLGDFETYFWERHSLEDDSKLPRRSKVLSYFLRHADHGGSDISVLEDFNDVTTRYEDSEYSDNDSSHDDEGGIFHPSEYLALWFHMNMGEPGDYLPGLANLKTLIHGNDELDENDNWYSVNIWNAGFLINLLYLPKLKRIWIDRCGTCAHDGRELEIAAENIEGKSTVEDLNLWECSLRDRDFIELARYTKNLTVLNLRNQDYSGLIDDAASLVRAFRKHNRKLKLDKITVEGSTGVEAFVDAIADGRYRDDPKVTIVRSGDEGLDYHCRYDSDSYTDNNSDYEGDSDSVSSEPA</sequence>
<dbReference type="Gene3D" id="1.20.1280.50">
    <property type="match status" value="1"/>
</dbReference>
<dbReference type="SUPFAM" id="SSF81383">
    <property type="entry name" value="F-box domain"/>
    <property type="match status" value="1"/>
</dbReference>
<feature type="region of interest" description="Disordered" evidence="1">
    <location>
        <begin position="424"/>
        <end position="447"/>
    </location>
</feature>
<dbReference type="InterPro" id="IPR036047">
    <property type="entry name" value="F-box-like_dom_sf"/>
</dbReference>
<dbReference type="AlphaFoldDB" id="S8BPT9"/>
<dbReference type="CDD" id="cd09917">
    <property type="entry name" value="F-box_SF"/>
    <property type="match status" value="1"/>
</dbReference>
<feature type="domain" description="F-box" evidence="2">
    <location>
        <begin position="1"/>
        <end position="50"/>
    </location>
</feature>
<reference evidence="3 4" key="1">
    <citation type="journal article" date="2013" name="PLoS Genet.">
        <title>Genomic mechanisms accounting for the adaptation to parasitism in nematode-trapping fungi.</title>
        <authorList>
            <person name="Meerupati T."/>
            <person name="Andersson K.M."/>
            <person name="Friman E."/>
            <person name="Kumar D."/>
            <person name="Tunlid A."/>
            <person name="Ahren D."/>
        </authorList>
    </citation>
    <scope>NUCLEOTIDE SEQUENCE [LARGE SCALE GENOMIC DNA]</scope>
    <source>
        <strain evidence="3 4">CBS 200.50</strain>
    </source>
</reference>
<dbReference type="SMART" id="SM00256">
    <property type="entry name" value="FBOX"/>
    <property type="match status" value="1"/>
</dbReference>
<organism evidence="3 4">
    <name type="scientific">Dactylellina haptotyla (strain CBS 200.50)</name>
    <name type="common">Nematode-trapping fungus</name>
    <name type="synonym">Monacrosporium haptotylum</name>
    <dbReference type="NCBI Taxonomy" id="1284197"/>
    <lineage>
        <taxon>Eukaryota</taxon>
        <taxon>Fungi</taxon>
        <taxon>Dikarya</taxon>
        <taxon>Ascomycota</taxon>
        <taxon>Pezizomycotina</taxon>
        <taxon>Orbiliomycetes</taxon>
        <taxon>Orbiliales</taxon>
        <taxon>Orbiliaceae</taxon>
        <taxon>Dactylellina</taxon>
    </lineage>
</organism>